<evidence type="ECO:0000313" key="2">
    <source>
        <dbReference type="EMBL" id="GFH34963.1"/>
    </source>
</evidence>
<comment type="caution">
    <text evidence="2">The sequence shown here is derived from an EMBL/GenBank/DDBJ whole genome shotgun (WGS) entry which is preliminary data.</text>
</comment>
<feature type="region of interest" description="Disordered" evidence="1">
    <location>
        <begin position="46"/>
        <end position="76"/>
    </location>
</feature>
<dbReference type="AlphaFoldDB" id="A0A6A0ARQ6"/>
<name>A0A6A0ARQ6_9ACTN</name>
<dbReference type="Proteomes" id="UP000484988">
    <property type="component" value="Unassembled WGS sequence"/>
</dbReference>
<keyword evidence="3" id="KW-1185">Reference proteome</keyword>
<gene>
    <name evidence="2" type="ORF">SCWH03_11770</name>
</gene>
<dbReference type="EMBL" id="BLLG01000003">
    <property type="protein sequence ID" value="GFH34963.1"/>
    <property type="molecule type" value="Genomic_DNA"/>
</dbReference>
<evidence type="ECO:0000256" key="1">
    <source>
        <dbReference type="SAM" id="MobiDB-lite"/>
    </source>
</evidence>
<organism evidence="2 3">
    <name type="scientific">Streptomyces pacificus</name>
    <dbReference type="NCBI Taxonomy" id="2705029"/>
    <lineage>
        <taxon>Bacteria</taxon>
        <taxon>Bacillati</taxon>
        <taxon>Actinomycetota</taxon>
        <taxon>Actinomycetes</taxon>
        <taxon>Kitasatosporales</taxon>
        <taxon>Streptomycetaceae</taxon>
        <taxon>Streptomyces</taxon>
    </lineage>
</organism>
<sequence length="76" mass="7950">MLFVLPVLFVLCALFDILLRPSSASGVRCVHVLAAPGAGAVRTAPERFFRGPGKKPGGSRGPRGREELPAHAQGVS</sequence>
<evidence type="ECO:0000313" key="3">
    <source>
        <dbReference type="Proteomes" id="UP000484988"/>
    </source>
</evidence>
<protein>
    <submittedName>
        <fullName evidence="2">Uncharacterized protein</fullName>
    </submittedName>
</protein>
<reference evidence="2 3" key="1">
    <citation type="submission" date="2020-02" db="EMBL/GenBank/DDBJ databases">
        <title>Whole Genome Shotgun Sequence of Streptomyces sp. strain CWH03.</title>
        <authorList>
            <person name="Dohra H."/>
            <person name="Kodani S."/>
            <person name="Yamamura H."/>
        </authorList>
    </citation>
    <scope>NUCLEOTIDE SEQUENCE [LARGE SCALE GENOMIC DNA]</scope>
    <source>
        <strain evidence="2 3">CWH03</strain>
    </source>
</reference>
<accession>A0A6A0ARQ6</accession>
<proteinExistence type="predicted"/>